<keyword evidence="7" id="KW-0963">Cytoplasm</keyword>
<evidence type="ECO:0000256" key="6">
    <source>
        <dbReference type="ARBA" id="ARBA00023141"/>
    </source>
</evidence>
<evidence type="ECO:0000313" key="9">
    <source>
        <dbReference type="Proteomes" id="UP000293562"/>
    </source>
</evidence>
<protein>
    <recommendedName>
        <fullName evidence="7">Shikimate kinase</fullName>
        <shortName evidence="7">SK</shortName>
        <ecNumber evidence="7">2.7.1.71</ecNumber>
    </recommendedName>
</protein>
<reference evidence="8 9" key="1">
    <citation type="submission" date="2019-02" db="EMBL/GenBank/DDBJ databases">
        <title>Genomic Encyclopedia of Type Strains, Phase IV (KMG-IV): sequencing the most valuable type-strain genomes for metagenomic binning, comparative biology and taxonomic classification.</title>
        <authorList>
            <person name="Goeker M."/>
        </authorList>
    </citation>
    <scope>NUCLEOTIDE SEQUENCE [LARGE SCALE GENOMIC DNA]</scope>
    <source>
        <strain evidence="8 9">DSM 28825</strain>
    </source>
</reference>
<dbReference type="AlphaFoldDB" id="A0A4Q7VM52"/>
<comment type="pathway">
    <text evidence="7">Metabolic intermediate biosynthesis; chorismate biosynthesis; chorismate from D-erythrose 4-phosphate and phosphoenolpyruvate: step 5/7.</text>
</comment>
<dbReference type="InterPro" id="IPR027417">
    <property type="entry name" value="P-loop_NTPase"/>
</dbReference>
<feature type="binding site" evidence="7">
    <location>
        <position position="35"/>
    </location>
    <ligand>
        <name>substrate</name>
    </ligand>
</feature>
<evidence type="ECO:0000256" key="5">
    <source>
        <dbReference type="ARBA" id="ARBA00022840"/>
    </source>
</evidence>
<keyword evidence="5 7" id="KW-0067">ATP-binding</keyword>
<dbReference type="RefSeq" id="WP_130307215.1">
    <property type="nucleotide sequence ID" value="NZ_SHKN01000001.1"/>
</dbReference>
<proteinExistence type="inferred from homology"/>
<accession>A0A4Q7VM52</accession>
<feature type="binding site" evidence="7">
    <location>
        <position position="143"/>
    </location>
    <ligand>
        <name>substrate</name>
    </ligand>
</feature>
<dbReference type="Proteomes" id="UP000293562">
    <property type="component" value="Unassembled WGS sequence"/>
</dbReference>
<name>A0A4Q7VM52_9BACT</name>
<dbReference type="SUPFAM" id="SSF52540">
    <property type="entry name" value="P-loop containing nucleoside triphosphate hydrolases"/>
    <property type="match status" value="1"/>
</dbReference>
<comment type="similarity">
    <text evidence="7">Belongs to the shikimate kinase family.</text>
</comment>
<dbReference type="GO" id="GO:0004765">
    <property type="term" value="F:shikimate kinase activity"/>
    <property type="evidence" value="ECO:0007669"/>
    <property type="project" value="UniProtKB-UniRule"/>
</dbReference>
<evidence type="ECO:0000256" key="4">
    <source>
        <dbReference type="ARBA" id="ARBA00022777"/>
    </source>
</evidence>
<dbReference type="GO" id="GO:0009423">
    <property type="term" value="P:chorismate biosynthetic process"/>
    <property type="evidence" value="ECO:0007669"/>
    <property type="project" value="UniProtKB-UniRule"/>
</dbReference>
<sequence>MVSKHIFLIGYMGCGKSFWGKAIADSLAYDFIDLDELIEKREGLSIPEIFEQSGETTFRERERLALESLSALKMPAVISTGGGTPCFQNNMDRMNAMGETLFLMASPAVLKQNILKSSSVRPIVQTIPENELEDYIANHLEERLPFYQQAHLSVNVDGLNLEDLKQLFR</sequence>
<feature type="binding site" evidence="7">
    <location>
        <position position="17"/>
    </location>
    <ligand>
        <name>Mg(2+)</name>
        <dbReference type="ChEBI" id="CHEBI:18420"/>
    </ligand>
</feature>
<evidence type="ECO:0000256" key="1">
    <source>
        <dbReference type="ARBA" id="ARBA00022605"/>
    </source>
</evidence>
<dbReference type="InterPro" id="IPR031322">
    <property type="entry name" value="Shikimate/glucono_kinase"/>
</dbReference>
<organism evidence="8 9">
    <name type="scientific">Ancylomarina subtilis</name>
    <dbReference type="NCBI Taxonomy" id="1639035"/>
    <lineage>
        <taxon>Bacteria</taxon>
        <taxon>Pseudomonadati</taxon>
        <taxon>Bacteroidota</taxon>
        <taxon>Bacteroidia</taxon>
        <taxon>Marinilabiliales</taxon>
        <taxon>Marinifilaceae</taxon>
        <taxon>Ancylomarina</taxon>
    </lineage>
</organism>
<keyword evidence="2 7" id="KW-0808">Transferase</keyword>
<comment type="subunit">
    <text evidence="7">Monomer.</text>
</comment>
<keyword evidence="7" id="KW-0479">Metal-binding</keyword>
<keyword evidence="9" id="KW-1185">Reference proteome</keyword>
<dbReference type="GO" id="GO:0008652">
    <property type="term" value="P:amino acid biosynthetic process"/>
    <property type="evidence" value="ECO:0007669"/>
    <property type="project" value="UniProtKB-KW"/>
</dbReference>
<dbReference type="UniPathway" id="UPA00053">
    <property type="reaction ID" value="UER00088"/>
</dbReference>
<feature type="binding site" evidence="7">
    <location>
        <position position="59"/>
    </location>
    <ligand>
        <name>substrate</name>
    </ligand>
</feature>
<keyword evidence="7" id="KW-0460">Magnesium</keyword>
<dbReference type="PANTHER" id="PTHR21087">
    <property type="entry name" value="SHIKIMATE KINASE"/>
    <property type="match status" value="1"/>
</dbReference>
<evidence type="ECO:0000256" key="2">
    <source>
        <dbReference type="ARBA" id="ARBA00022679"/>
    </source>
</evidence>
<dbReference type="PRINTS" id="PR01100">
    <property type="entry name" value="SHIKIMTKNASE"/>
</dbReference>
<comment type="catalytic activity">
    <reaction evidence="7">
        <text>shikimate + ATP = 3-phosphoshikimate + ADP + H(+)</text>
        <dbReference type="Rhea" id="RHEA:13121"/>
        <dbReference type="ChEBI" id="CHEBI:15378"/>
        <dbReference type="ChEBI" id="CHEBI:30616"/>
        <dbReference type="ChEBI" id="CHEBI:36208"/>
        <dbReference type="ChEBI" id="CHEBI:145989"/>
        <dbReference type="ChEBI" id="CHEBI:456216"/>
        <dbReference type="EC" id="2.7.1.71"/>
    </reaction>
</comment>
<dbReference type="EC" id="2.7.1.71" evidence="7"/>
<dbReference type="Gene3D" id="3.40.50.300">
    <property type="entry name" value="P-loop containing nucleotide triphosphate hydrolases"/>
    <property type="match status" value="1"/>
</dbReference>
<dbReference type="GO" id="GO:0009073">
    <property type="term" value="P:aromatic amino acid family biosynthetic process"/>
    <property type="evidence" value="ECO:0007669"/>
    <property type="project" value="UniProtKB-KW"/>
</dbReference>
<dbReference type="PANTHER" id="PTHR21087:SF16">
    <property type="entry name" value="SHIKIMATE KINASE 1, CHLOROPLASTIC"/>
    <property type="match status" value="1"/>
</dbReference>
<dbReference type="GO" id="GO:0005829">
    <property type="term" value="C:cytosol"/>
    <property type="evidence" value="ECO:0007669"/>
    <property type="project" value="TreeGrafter"/>
</dbReference>
<feature type="binding site" evidence="7">
    <location>
        <begin position="13"/>
        <end position="18"/>
    </location>
    <ligand>
        <name>ATP</name>
        <dbReference type="ChEBI" id="CHEBI:30616"/>
    </ligand>
</feature>
<comment type="function">
    <text evidence="7">Catalyzes the specific phosphorylation of the 3-hydroxyl group of shikimic acid using ATP as a cosubstrate.</text>
</comment>
<gene>
    <name evidence="7" type="primary">aroK</name>
    <name evidence="8" type="ORF">EV201_1826</name>
</gene>
<comment type="caution">
    <text evidence="8">The sequence shown here is derived from an EMBL/GenBank/DDBJ whole genome shotgun (WGS) entry which is preliminary data.</text>
</comment>
<dbReference type="HAMAP" id="MF_00109">
    <property type="entry name" value="Shikimate_kinase"/>
    <property type="match status" value="1"/>
</dbReference>
<feature type="binding site" evidence="7">
    <location>
        <position position="82"/>
    </location>
    <ligand>
        <name>substrate</name>
    </ligand>
</feature>
<dbReference type="InterPro" id="IPR000623">
    <property type="entry name" value="Shikimate_kinase/TSH1"/>
</dbReference>
<keyword evidence="6 7" id="KW-0057">Aromatic amino acid biosynthesis</keyword>
<evidence type="ECO:0000256" key="3">
    <source>
        <dbReference type="ARBA" id="ARBA00022741"/>
    </source>
</evidence>
<keyword evidence="3 7" id="KW-0547">Nucleotide-binding</keyword>
<dbReference type="EMBL" id="SHKN01000001">
    <property type="protein sequence ID" value="RZT97168.1"/>
    <property type="molecule type" value="Genomic_DNA"/>
</dbReference>
<dbReference type="GO" id="GO:0000287">
    <property type="term" value="F:magnesium ion binding"/>
    <property type="evidence" value="ECO:0007669"/>
    <property type="project" value="UniProtKB-UniRule"/>
</dbReference>
<dbReference type="CDD" id="cd00464">
    <property type="entry name" value="SK"/>
    <property type="match status" value="1"/>
</dbReference>
<keyword evidence="1 7" id="KW-0028">Amino-acid biosynthesis</keyword>
<evidence type="ECO:0000256" key="7">
    <source>
        <dbReference type="HAMAP-Rule" id="MF_00109"/>
    </source>
</evidence>
<feature type="binding site" evidence="7">
    <location>
        <position position="121"/>
    </location>
    <ligand>
        <name>ATP</name>
        <dbReference type="ChEBI" id="CHEBI:30616"/>
    </ligand>
</feature>
<evidence type="ECO:0000313" key="8">
    <source>
        <dbReference type="EMBL" id="RZT97168.1"/>
    </source>
</evidence>
<keyword evidence="4 7" id="KW-0418">Kinase</keyword>
<comment type="cofactor">
    <cofactor evidence="7">
        <name>Mg(2+)</name>
        <dbReference type="ChEBI" id="CHEBI:18420"/>
    </cofactor>
    <text evidence="7">Binds 1 Mg(2+) ion per subunit.</text>
</comment>
<dbReference type="OrthoDB" id="9800332at2"/>
<dbReference type="Pfam" id="PF01202">
    <property type="entry name" value="SKI"/>
    <property type="match status" value="1"/>
</dbReference>
<dbReference type="GO" id="GO:0005524">
    <property type="term" value="F:ATP binding"/>
    <property type="evidence" value="ECO:0007669"/>
    <property type="project" value="UniProtKB-UniRule"/>
</dbReference>
<comment type="subcellular location">
    <subcellularLocation>
        <location evidence="7">Cytoplasm</location>
    </subcellularLocation>
</comment>
<comment type="caution">
    <text evidence="7">Lacks conserved residue(s) required for the propagation of feature annotation.</text>
</comment>